<proteinExistence type="predicted"/>
<reference evidence="1" key="2">
    <citation type="journal article" date="2023" name="ISME Commun">
        <title>Characterization of a bloom-associated alphaproteobacterial lineage, 'Candidatus Phycosocius': insights into freshwater algal-bacterial interactions.</title>
        <authorList>
            <person name="Tanabe Y."/>
            <person name="Yamaguchi H."/>
            <person name="Yoshida M."/>
            <person name="Kai A."/>
            <person name="Okazaki Y."/>
        </authorList>
    </citation>
    <scope>NUCLEOTIDE SEQUENCE</scope>
    <source>
        <strain evidence="1">BOTRYCO-1</strain>
    </source>
</reference>
<keyword evidence="2" id="KW-1185">Reference proteome</keyword>
<accession>A0ABQ4PYE0</accession>
<name>A0ABQ4PYE0_9PROT</name>
<dbReference type="EMBL" id="BPFZ01000017">
    <property type="protein sequence ID" value="GIU67990.1"/>
    <property type="molecule type" value="Genomic_DNA"/>
</dbReference>
<gene>
    <name evidence="1" type="ORF">PsB1_2144</name>
</gene>
<comment type="caution">
    <text evidence="1">The sequence shown here is derived from an EMBL/GenBank/DDBJ whole genome shotgun (WGS) entry which is preliminary data.</text>
</comment>
<organism evidence="1 2">
    <name type="scientific">Candidatus Phycosocius spiralis</name>
    <dbReference type="NCBI Taxonomy" id="2815099"/>
    <lineage>
        <taxon>Bacteria</taxon>
        <taxon>Pseudomonadati</taxon>
        <taxon>Pseudomonadota</taxon>
        <taxon>Alphaproteobacteria</taxon>
        <taxon>Caulobacterales</taxon>
        <taxon>Caulobacterales incertae sedis</taxon>
        <taxon>Candidatus Phycosocius</taxon>
    </lineage>
</organism>
<evidence type="ECO:0000313" key="2">
    <source>
        <dbReference type="Proteomes" id="UP001161064"/>
    </source>
</evidence>
<reference evidence="1" key="1">
    <citation type="submission" date="2021-05" db="EMBL/GenBank/DDBJ databases">
        <authorList>
            <person name="Tanabe Y."/>
        </authorList>
    </citation>
    <scope>NUCLEOTIDE SEQUENCE</scope>
    <source>
        <strain evidence="1">BOTRYCO-1</strain>
    </source>
</reference>
<dbReference type="Proteomes" id="UP001161064">
    <property type="component" value="Unassembled WGS sequence"/>
</dbReference>
<evidence type="ECO:0000313" key="1">
    <source>
        <dbReference type="EMBL" id="GIU67990.1"/>
    </source>
</evidence>
<protein>
    <submittedName>
        <fullName evidence="1">Uncharacterized protein</fullName>
    </submittedName>
</protein>
<sequence length="89" mass="10178">MLAGDRHVMVAYGLDYADVPPTRGVLKGDAESLLEVDVHVNQGKRLCLDGEFFKVVRTPRGRTDPFNNLANPTRTQRFEIQYQMEQQQQ</sequence>